<gene>
    <name evidence="13" type="ORF">SAMN02745165_00127</name>
</gene>
<keyword evidence="3" id="KW-0813">Transport</keyword>
<evidence type="ECO:0000256" key="7">
    <source>
        <dbReference type="ARBA" id="ARBA00022927"/>
    </source>
</evidence>
<feature type="compositionally biased region" description="Polar residues" evidence="10">
    <location>
        <begin position="102"/>
        <end position="113"/>
    </location>
</feature>
<feature type="transmembrane region" description="Helical" evidence="11">
    <location>
        <begin position="33"/>
        <end position="55"/>
    </location>
</feature>
<dbReference type="GO" id="GO:0098797">
    <property type="term" value="C:plasma membrane protein complex"/>
    <property type="evidence" value="ECO:0007669"/>
    <property type="project" value="TreeGrafter"/>
</dbReference>
<keyword evidence="8 11" id="KW-1133">Transmembrane helix</keyword>
<dbReference type="SUPFAM" id="SSF74653">
    <property type="entry name" value="TolA/TonB C-terminal domain"/>
    <property type="match status" value="1"/>
</dbReference>
<evidence type="ECO:0000256" key="8">
    <source>
        <dbReference type="ARBA" id="ARBA00022989"/>
    </source>
</evidence>
<evidence type="ECO:0000259" key="12">
    <source>
        <dbReference type="PROSITE" id="PS52015"/>
    </source>
</evidence>
<dbReference type="PANTHER" id="PTHR33446">
    <property type="entry name" value="PROTEIN TONB-RELATED"/>
    <property type="match status" value="1"/>
</dbReference>
<dbReference type="GO" id="GO:0055085">
    <property type="term" value="P:transmembrane transport"/>
    <property type="evidence" value="ECO:0007669"/>
    <property type="project" value="InterPro"/>
</dbReference>
<sequence>MMPLARSRNSRYNRQPMHADNTFTSHRRKDRPALLVICLLFSILLHLAVVLLLPYDKLTSEELLTEKQQPTIVRLVDKPKIEQPKSFEYELDQKPLKPTPETPEQSSRLAEQNQRVEKETAPEGDDTRDQKARIPSASTQPTGRQQQPVQKQVTSESAQKSITEKAVKPSTTSEKTDKQQQVETEERLPTLDQLTSLPANTVGRIVQREIAARERIKERADIETGDTVWLNLTQGRLISFFRRFRDQIEGVWNYPREALEKEQQGTLQLKITVDRDGKLIDVDLLQTSGSEILDFEAIQAVYRAAPFGPLGRNYPYPDLKIMAHFSYRISGKYIYGRNR</sequence>
<dbReference type="Pfam" id="PF03544">
    <property type="entry name" value="TonB_C"/>
    <property type="match status" value="1"/>
</dbReference>
<evidence type="ECO:0000313" key="13">
    <source>
        <dbReference type="EMBL" id="SHI46656.1"/>
    </source>
</evidence>
<reference evidence="13 14" key="1">
    <citation type="submission" date="2016-11" db="EMBL/GenBank/DDBJ databases">
        <authorList>
            <person name="Jaros S."/>
            <person name="Januszkiewicz K."/>
            <person name="Wedrychowicz H."/>
        </authorList>
    </citation>
    <scope>NUCLEOTIDE SEQUENCE [LARGE SCALE GENOMIC DNA]</scope>
    <source>
        <strain evidence="13 14">DSM 5091</strain>
    </source>
</reference>
<evidence type="ECO:0000256" key="4">
    <source>
        <dbReference type="ARBA" id="ARBA00022475"/>
    </source>
</evidence>
<feature type="region of interest" description="Disordered" evidence="10">
    <location>
        <begin position="1"/>
        <end position="26"/>
    </location>
</feature>
<evidence type="ECO:0000256" key="9">
    <source>
        <dbReference type="ARBA" id="ARBA00023136"/>
    </source>
</evidence>
<evidence type="ECO:0000256" key="3">
    <source>
        <dbReference type="ARBA" id="ARBA00022448"/>
    </source>
</evidence>
<feature type="domain" description="TonB C-terminal" evidence="12">
    <location>
        <begin position="239"/>
        <end position="336"/>
    </location>
</feature>
<feature type="compositionally biased region" description="Basic and acidic residues" evidence="10">
    <location>
        <begin position="174"/>
        <end position="189"/>
    </location>
</feature>
<keyword evidence="6 11" id="KW-0812">Transmembrane</keyword>
<dbReference type="NCBIfam" id="TIGR01352">
    <property type="entry name" value="tonB_Cterm"/>
    <property type="match status" value="1"/>
</dbReference>
<comment type="similarity">
    <text evidence="2">Belongs to the TonB family.</text>
</comment>
<evidence type="ECO:0000256" key="10">
    <source>
        <dbReference type="SAM" id="MobiDB-lite"/>
    </source>
</evidence>
<keyword evidence="5" id="KW-0997">Cell inner membrane</keyword>
<comment type="subcellular location">
    <subcellularLocation>
        <location evidence="1">Cell inner membrane</location>
        <topology evidence="1">Single-pass membrane protein</topology>
        <orientation evidence="1">Periplasmic side</orientation>
    </subcellularLocation>
</comment>
<dbReference type="InterPro" id="IPR051045">
    <property type="entry name" value="TonB-dependent_transducer"/>
</dbReference>
<evidence type="ECO:0000313" key="14">
    <source>
        <dbReference type="Proteomes" id="UP000184171"/>
    </source>
</evidence>
<dbReference type="Proteomes" id="UP000184171">
    <property type="component" value="Unassembled WGS sequence"/>
</dbReference>
<dbReference type="InterPro" id="IPR037682">
    <property type="entry name" value="TonB_C"/>
</dbReference>
<dbReference type="PANTHER" id="PTHR33446:SF2">
    <property type="entry name" value="PROTEIN TONB"/>
    <property type="match status" value="1"/>
</dbReference>
<dbReference type="Gene3D" id="3.30.1150.10">
    <property type="match status" value="1"/>
</dbReference>
<dbReference type="InterPro" id="IPR006260">
    <property type="entry name" value="TonB/TolA_C"/>
</dbReference>
<feature type="region of interest" description="Disordered" evidence="10">
    <location>
        <begin position="87"/>
        <end position="195"/>
    </location>
</feature>
<proteinExistence type="inferred from homology"/>
<keyword evidence="9 11" id="KW-0472">Membrane</keyword>
<evidence type="ECO:0000256" key="6">
    <source>
        <dbReference type="ARBA" id="ARBA00022692"/>
    </source>
</evidence>
<dbReference type="GO" id="GO:0031992">
    <property type="term" value="F:energy transducer activity"/>
    <property type="evidence" value="ECO:0007669"/>
    <property type="project" value="TreeGrafter"/>
</dbReference>
<feature type="compositionally biased region" description="Basic and acidic residues" evidence="10">
    <location>
        <begin position="114"/>
        <end position="132"/>
    </location>
</feature>
<evidence type="ECO:0000256" key="11">
    <source>
        <dbReference type="SAM" id="Phobius"/>
    </source>
</evidence>
<organism evidence="13 14">
    <name type="scientific">Malonomonas rubra DSM 5091</name>
    <dbReference type="NCBI Taxonomy" id="1122189"/>
    <lineage>
        <taxon>Bacteria</taxon>
        <taxon>Pseudomonadati</taxon>
        <taxon>Thermodesulfobacteriota</taxon>
        <taxon>Desulfuromonadia</taxon>
        <taxon>Desulfuromonadales</taxon>
        <taxon>Geopsychrobacteraceae</taxon>
        <taxon>Malonomonas</taxon>
    </lineage>
</organism>
<accession>A0A1M6BD83</accession>
<protein>
    <submittedName>
        <fullName evidence="13">Protein TonB</fullName>
    </submittedName>
</protein>
<name>A0A1M6BD83_MALRU</name>
<keyword evidence="14" id="KW-1185">Reference proteome</keyword>
<evidence type="ECO:0000256" key="5">
    <source>
        <dbReference type="ARBA" id="ARBA00022519"/>
    </source>
</evidence>
<dbReference type="STRING" id="1122189.SAMN02745165_00127"/>
<dbReference type="PROSITE" id="PS52015">
    <property type="entry name" value="TONB_CTD"/>
    <property type="match status" value="1"/>
</dbReference>
<feature type="compositionally biased region" description="Polar residues" evidence="10">
    <location>
        <begin position="136"/>
        <end position="161"/>
    </location>
</feature>
<dbReference type="GO" id="GO:0015031">
    <property type="term" value="P:protein transport"/>
    <property type="evidence" value="ECO:0007669"/>
    <property type="project" value="UniProtKB-KW"/>
</dbReference>
<dbReference type="AlphaFoldDB" id="A0A1M6BD83"/>
<keyword evidence="7" id="KW-0653">Protein transport</keyword>
<evidence type="ECO:0000256" key="1">
    <source>
        <dbReference type="ARBA" id="ARBA00004383"/>
    </source>
</evidence>
<evidence type="ECO:0000256" key="2">
    <source>
        <dbReference type="ARBA" id="ARBA00006555"/>
    </source>
</evidence>
<keyword evidence="4" id="KW-1003">Cell membrane</keyword>
<dbReference type="EMBL" id="FQZT01000001">
    <property type="protein sequence ID" value="SHI46656.1"/>
    <property type="molecule type" value="Genomic_DNA"/>
</dbReference>